<evidence type="ECO:0000313" key="7">
    <source>
        <dbReference type="Proteomes" id="UP000887023"/>
    </source>
</evidence>
<evidence type="ECO:0000256" key="2">
    <source>
        <dbReference type="ARBA" id="ARBA00022670"/>
    </source>
</evidence>
<organism evidence="6 7">
    <name type="scientific">Skermania pinensis</name>
    <dbReference type="NCBI Taxonomy" id="39122"/>
    <lineage>
        <taxon>Bacteria</taxon>
        <taxon>Bacillati</taxon>
        <taxon>Actinomycetota</taxon>
        <taxon>Actinomycetes</taxon>
        <taxon>Mycobacteriales</taxon>
        <taxon>Gordoniaceae</taxon>
        <taxon>Skermania</taxon>
    </lineage>
</organism>
<evidence type="ECO:0000313" key="6">
    <source>
        <dbReference type="EMBL" id="QXQ15798.1"/>
    </source>
</evidence>
<dbReference type="InterPro" id="IPR038765">
    <property type="entry name" value="Papain-like_cys_pep_sf"/>
</dbReference>
<protein>
    <submittedName>
        <fullName evidence="6">Peptidoglycan DD-metalloendopeptidase family protein</fullName>
    </submittedName>
</protein>
<sequence>MGGPFTVSDTFGSRDGAHRGIDFAAPIGTPILAAAPGRVVAAGTASGFGHWIVVDSVDARRQMFSTVYGHMFADGLLVRVGDTVAAGQRIASVGSDGESSGPHLHFEVVPGGRFTGGRQIDPGPWLAGAPMTADQLPMPGDPGCDNGFGSPGGNLAPGRVPDELVVWYRRAGSLCPQIAPSLLAAQGRQESGFRRGLISPAGAQGLAQFLPSTARQPAPDGQPYVIDADGNGVASVWDDGDAIVGQGRYMCALAAQIDAWRAQGRVRGDTTSLTLAAYNAGEGAVLASGGLPNQVPGHYSETQPYVRAIEAAEPGFRSPGGSGRFEPVDGDLGGQIVLAGRQWLGAPYVFGGGGPQGPTAVGAGPPGFDAAGFTAAAVSAASSGTVTLPQTAEQQWLVGTEIAAEQARPGDLVFTRFGPAGPAQVAILVGDGRVLQAQQGSGVVEIAPAPDARLRRVG</sequence>
<dbReference type="Gene3D" id="2.70.70.10">
    <property type="entry name" value="Glucose Permease (Domain IIA)"/>
    <property type="match status" value="1"/>
</dbReference>
<dbReference type="Pfam" id="PF00877">
    <property type="entry name" value="NLPC_P60"/>
    <property type="match status" value="1"/>
</dbReference>
<dbReference type="InterPro" id="IPR050570">
    <property type="entry name" value="Cell_wall_metabolism_enzyme"/>
</dbReference>
<evidence type="ECO:0000256" key="4">
    <source>
        <dbReference type="ARBA" id="ARBA00022807"/>
    </source>
</evidence>
<keyword evidence="4" id="KW-0788">Thiol protease</keyword>
<keyword evidence="7" id="KW-1185">Reference proteome</keyword>
<dbReference type="Proteomes" id="UP000887023">
    <property type="component" value="Chromosome"/>
</dbReference>
<dbReference type="SUPFAM" id="SSF53955">
    <property type="entry name" value="Lysozyme-like"/>
    <property type="match status" value="1"/>
</dbReference>
<keyword evidence="3" id="KW-0378">Hydrolase</keyword>
<gene>
    <name evidence="6" type="ORF">KV203_09040</name>
</gene>
<dbReference type="Gene3D" id="1.10.530.10">
    <property type="match status" value="1"/>
</dbReference>
<dbReference type="InterPro" id="IPR008258">
    <property type="entry name" value="Transglycosylase_SLT_dom_1"/>
</dbReference>
<feature type="domain" description="NlpC/P60" evidence="5">
    <location>
        <begin position="330"/>
        <end position="458"/>
    </location>
</feature>
<dbReference type="InterPro" id="IPR016047">
    <property type="entry name" value="M23ase_b-sheet_dom"/>
</dbReference>
<dbReference type="Gene3D" id="3.90.1720.10">
    <property type="entry name" value="endopeptidase domain like (from Nostoc punctiforme)"/>
    <property type="match status" value="1"/>
</dbReference>
<dbReference type="Pfam" id="PF01464">
    <property type="entry name" value="SLT"/>
    <property type="match status" value="1"/>
</dbReference>
<dbReference type="InterPro" id="IPR011055">
    <property type="entry name" value="Dup_hybrid_motif"/>
</dbReference>
<dbReference type="PANTHER" id="PTHR21666:SF270">
    <property type="entry name" value="MUREIN HYDROLASE ACTIVATOR ENVC"/>
    <property type="match status" value="1"/>
</dbReference>
<dbReference type="InterPro" id="IPR023346">
    <property type="entry name" value="Lysozyme-like_dom_sf"/>
</dbReference>
<proteinExistence type="inferred from homology"/>
<dbReference type="CDD" id="cd13399">
    <property type="entry name" value="Slt35-like"/>
    <property type="match status" value="1"/>
</dbReference>
<name>A0ABX8SD06_9ACTN</name>
<dbReference type="PROSITE" id="PS51935">
    <property type="entry name" value="NLPC_P60"/>
    <property type="match status" value="1"/>
</dbReference>
<dbReference type="InterPro" id="IPR000064">
    <property type="entry name" value="NLP_P60_dom"/>
</dbReference>
<dbReference type="SUPFAM" id="SSF54001">
    <property type="entry name" value="Cysteine proteinases"/>
    <property type="match status" value="1"/>
</dbReference>
<dbReference type="PANTHER" id="PTHR21666">
    <property type="entry name" value="PEPTIDASE-RELATED"/>
    <property type="match status" value="1"/>
</dbReference>
<evidence type="ECO:0000256" key="1">
    <source>
        <dbReference type="ARBA" id="ARBA00007074"/>
    </source>
</evidence>
<dbReference type="SUPFAM" id="SSF51261">
    <property type="entry name" value="Duplicated hybrid motif"/>
    <property type="match status" value="1"/>
</dbReference>
<reference evidence="6" key="1">
    <citation type="submission" date="2021-07" db="EMBL/GenBank/DDBJ databases">
        <title>Candidatus Kaistella beijingensis sp. nov. isolated from a municipal wastewater treatment plant is involved in sludge foaming.</title>
        <authorList>
            <person name="Song Y."/>
            <person name="Liu S.-J."/>
        </authorList>
    </citation>
    <scope>NUCLEOTIDE SEQUENCE</scope>
    <source>
        <strain evidence="6">DSM 43998</strain>
    </source>
</reference>
<evidence type="ECO:0000256" key="3">
    <source>
        <dbReference type="ARBA" id="ARBA00022801"/>
    </source>
</evidence>
<accession>A0ABX8SD06</accession>
<dbReference type="CDD" id="cd12797">
    <property type="entry name" value="M23_peptidase"/>
    <property type="match status" value="1"/>
</dbReference>
<keyword evidence="2" id="KW-0645">Protease</keyword>
<dbReference type="EMBL" id="CP079105">
    <property type="protein sequence ID" value="QXQ15798.1"/>
    <property type="molecule type" value="Genomic_DNA"/>
</dbReference>
<evidence type="ECO:0000259" key="5">
    <source>
        <dbReference type="PROSITE" id="PS51935"/>
    </source>
</evidence>
<dbReference type="Pfam" id="PF01551">
    <property type="entry name" value="Peptidase_M23"/>
    <property type="match status" value="1"/>
</dbReference>
<comment type="similarity">
    <text evidence="1">Belongs to the peptidase C40 family.</text>
</comment>